<evidence type="ECO:0000256" key="1">
    <source>
        <dbReference type="ARBA" id="ARBA00005254"/>
    </source>
</evidence>
<dbReference type="Gene3D" id="3.90.226.10">
    <property type="entry name" value="2-enoyl-CoA Hydratase, Chain A, domain 1"/>
    <property type="match status" value="1"/>
</dbReference>
<comment type="similarity">
    <text evidence="1 2">Belongs to the enoyl-CoA hydratase/isomerase family.</text>
</comment>
<reference evidence="4" key="1">
    <citation type="submission" date="2016-10" db="EMBL/GenBank/DDBJ databases">
        <authorList>
            <person name="Varghese N."/>
            <person name="Submissions S."/>
        </authorList>
    </citation>
    <scope>NUCLEOTIDE SEQUENCE [LARGE SCALE GENOMIC DNA]</scope>
    <source>
        <strain evidence="4">DSM 13078</strain>
    </source>
</reference>
<evidence type="ECO:0000313" key="3">
    <source>
        <dbReference type="EMBL" id="SFC65758.1"/>
    </source>
</evidence>
<dbReference type="GO" id="GO:0003824">
    <property type="term" value="F:catalytic activity"/>
    <property type="evidence" value="ECO:0007669"/>
    <property type="project" value="InterPro"/>
</dbReference>
<protein>
    <submittedName>
        <fullName evidence="3">Enoyl-CoA hydratase/carnithine racemase</fullName>
    </submittedName>
</protein>
<dbReference type="CDD" id="cd06558">
    <property type="entry name" value="crotonase-like"/>
    <property type="match status" value="1"/>
</dbReference>
<sequence>MIDVTVAAAGDAASDGDATRDGTASPIRTITLDRPDARNALTVDGLEALETAVDDAEEPVIYLRGAGPAFCAGADLEAVGDLDGDPDRAAAFARLGQRVARTIADSPSIVVAGIDGPARGGGLELALACDVRVGTPDSSYGEPGVSFGLFGAWGGTVRLPRIVGEGAALELGLTGRTIDADEALRVGLLSRIEDEPRTVAEEIAGNADDALRVLKRRLRDDNERATQERREAEAFGRLVNAHAEDVESVLE</sequence>
<evidence type="ECO:0000313" key="4">
    <source>
        <dbReference type="Proteomes" id="UP000199161"/>
    </source>
</evidence>
<dbReference type="PANTHER" id="PTHR11941">
    <property type="entry name" value="ENOYL-COA HYDRATASE-RELATED"/>
    <property type="match status" value="1"/>
</dbReference>
<dbReference type="GO" id="GO:0006635">
    <property type="term" value="P:fatty acid beta-oxidation"/>
    <property type="evidence" value="ECO:0007669"/>
    <property type="project" value="TreeGrafter"/>
</dbReference>
<evidence type="ECO:0000256" key="2">
    <source>
        <dbReference type="RuleBase" id="RU003707"/>
    </source>
</evidence>
<proteinExistence type="inferred from homology"/>
<gene>
    <name evidence="3" type="ORF">SAMN05444422_11371</name>
</gene>
<dbReference type="AlphaFoldDB" id="A0A1I1L436"/>
<name>A0A1I1L436_NATHA</name>
<dbReference type="Proteomes" id="UP000199161">
    <property type="component" value="Unassembled WGS sequence"/>
</dbReference>
<dbReference type="PROSITE" id="PS00166">
    <property type="entry name" value="ENOYL_COA_HYDRATASE"/>
    <property type="match status" value="1"/>
</dbReference>
<dbReference type="PANTHER" id="PTHR11941:SF54">
    <property type="entry name" value="ENOYL-COA HYDRATASE, MITOCHONDRIAL"/>
    <property type="match status" value="1"/>
</dbReference>
<dbReference type="InterPro" id="IPR018376">
    <property type="entry name" value="Enoyl-CoA_hyd/isom_CS"/>
</dbReference>
<dbReference type="EMBL" id="FOKW01000013">
    <property type="protein sequence ID" value="SFC65758.1"/>
    <property type="molecule type" value="Genomic_DNA"/>
</dbReference>
<dbReference type="SUPFAM" id="SSF52096">
    <property type="entry name" value="ClpP/crotonase"/>
    <property type="match status" value="1"/>
</dbReference>
<accession>A0A1I1L436</accession>
<keyword evidence="4" id="KW-1185">Reference proteome</keyword>
<organism evidence="3 4">
    <name type="scientific">Natronobacterium haloterrestre</name>
    <name type="common">Halobiforma haloterrestris</name>
    <dbReference type="NCBI Taxonomy" id="148448"/>
    <lineage>
        <taxon>Archaea</taxon>
        <taxon>Methanobacteriati</taxon>
        <taxon>Methanobacteriota</taxon>
        <taxon>Stenosarchaea group</taxon>
        <taxon>Halobacteria</taxon>
        <taxon>Halobacteriales</taxon>
        <taxon>Natrialbaceae</taxon>
        <taxon>Natronobacterium</taxon>
    </lineage>
</organism>
<dbReference type="InterPro" id="IPR001753">
    <property type="entry name" value="Enoyl-CoA_hydra/iso"/>
</dbReference>
<dbReference type="InterPro" id="IPR029045">
    <property type="entry name" value="ClpP/crotonase-like_dom_sf"/>
</dbReference>
<dbReference type="Pfam" id="PF00378">
    <property type="entry name" value="ECH_1"/>
    <property type="match status" value="1"/>
</dbReference>